<keyword evidence="3" id="KW-0677">Repeat</keyword>
<dbReference type="SMART" id="SM00225">
    <property type="entry name" value="BTB"/>
    <property type="match status" value="1"/>
</dbReference>
<feature type="region of interest" description="Disordered" evidence="8">
    <location>
        <begin position="513"/>
        <end position="553"/>
    </location>
</feature>
<dbReference type="OMA" id="ICPQCYK"/>
<feature type="domain" description="C2H2-type" evidence="10">
    <location>
        <begin position="660"/>
        <end position="688"/>
    </location>
</feature>
<feature type="compositionally biased region" description="Basic and acidic residues" evidence="8">
    <location>
        <begin position="356"/>
        <end position="367"/>
    </location>
</feature>
<evidence type="ECO:0000259" key="9">
    <source>
        <dbReference type="PROSITE" id="PS50097"/>
    </source>
</evidence>
<feature type="region of interest" description="Disordered" evidence="8">
    <location>
        <begin position="252"/>
        <end position="271"/>
    </location>
</feature>
<dbReference type="GO" id="GO:0000981">
    <property type="term" value="F:DNA-binding transcription factor activity, RNA polymerase II-specific"/>
    <property type="evidence" value="ECO:0007669"/>
    <property type="project" value="TreeGrafter"/>
</dbReference>
<feature type="compositionally biased region" description="Polar residues" evidence="8">
    <location>
        <begin position="256"/>
        <end position="270"/>
    </location>
</feature>
<feature type="domain" description="BTB" evidence="9">
    <location>
        <begin position="30"/>
        <end position="96"/>
    </location>
</feature>
<accession>A0A8W8MYK7</accession>
<dbReference type="PROSITE" id="PS50097">
    <property type="entry name" value="BTB"/>
    <property type="match status" value="1"/>
</dbReference>
<evidence type="ECO:0000256" key="6">
    <source>
        <dbReference type="ARBA" id="ARBA00023242"/>
    </source>
</evidence>
<dbReference type="InterPro" id="IPR011333">
    <property type="entry name" value="SKP1/BTB/POZ_sf"/>
</dbReference>
<evidence type="ECO:0000256" key="8">
    <source>
        <dbReference type="SAM" id="MobiDB-lite"/>
    </source>
</evidence>
<dbReference type="FunFam" id="3.30.160.60:FF:000096">
    <property type="entry name" value="Zinc finger and BTB domain-containing protein 18 isoform 1"/>
    <property type="match status" value="1"/>
</dbReference>
<dbReference type="EnsemblMetazoa" id="G35175.2">
    <property type="protein sequence ID" value="G35175.2:cds"/>
    <property type="gene ID" value="G35175"/>
</dbReference>
<evidence type="ECO:0000313" key="12">
    <source>
        <dbReference type="Proteomes" id="UP000005408"/>
    </source>
</evidence>
<dbReference type="PANTHER" id="PTHR24394:SF29">
    <property type="entry name" value="MYONEURIN"/>
    <property type="match status" value="1"/>
</dbReference>
<feature type="compositionally biased region" description="Polar residues" evidence="8">
    <location>
        <begin position="516"/>
        <end position="526"/>
    </location>
</feature>
<dbReference type="InterPro" id="IPR000210">
    <property type="entry name" value="BTB/POZ_dom"/>
</dbReference>
<dbReference type="GO" id="GO:0008270">
    <property type="term" value="F:zinc ion binding"/>
    <property type="evidence" value="ECO:0007669"/>
    <property type="project" value="UniProtKB-KW"/>
</dbReference>
<feature type="compositionally biased region" description="Polar residues" evidence="8">
    <location>
        <begin position="301"/>
        <end position="315"/>
    </location>
</feature>
<dbReference type="Gene3D" id="3.30.160.60">
    <property type="entry name" value="Classic Zinc Finger"/>
    <property type="match status" value="1"/>
</dbReference>
<evidence type="ECO:0000256" key="5">
    <source>
        <dbReference type="ARBA" id="ARBA00022833"/>
    </source>
</evidence>
<dbReference type="InterPro" id="IPR013087">
    <property type="entry name" value="Znf_C2H2_type"/>
</dbReference>
<dbReference type="Pfam" id="PF00096">
    <property type="entry name" value="zf-C2H2"/>
    <property type="match status" value="1"/>
</dbReference>
<feature type="compositionally biased region" description="Basic and acidic residues" evidence="8">
    <location>
        <begin position="316"/>
        <end position="343"/>
    </location>
</feature>
<comment type="subcellular location">
    <subcellularLocation>
        <location evidence="1">Nucleus</location>
    </subcellularLocation>
</comment>
<proteinExistence type="predicted"/>
<evidence type="ECO:0000259" key="10">
    <source>
        <dbReference type="PROSITE" id="PS50157"/>
    </source>
</evidence>
<dbReference type="SUPFAM" id="SSF57667">
    <property type="entry name" value="beta-beta-alpha zinc fingers"/>
    <property type="match status" value="1"/>
</dbReference>
<sequence>MNYQKAYMNQIFSSSLMGQVAEMWRNQLLCDAIIKTGTTDTKAHRLVLVAACPMLQTMENAAIGSHLEVRLSAEIKPESVQTFLKYLYEGFMMLTGDNYKDVEKIAKLLQVESVVRCCVDFSKCLSEKTGVPCEKRFGFGENSDSVYVRSSDLLKVQETVKRHSEEETVSPEGERKRQKTNRPTPPPPLLLPMQNPTNNERVSSHGIDMSRISDTDRLMEAEYSPQVIQSSRSSTSEAEIMKDSIEIVHREPPDPNNINQSEPPVQQTMGLSVASKIPSDRNTQIVNMSNVLPHSRVSSTKNLHIQGSPHSSSSLRKPETAHSIESEPRTPDTHKNQDRRHLLTGETHSRHHIRQNSHEMPSRKHESYPSNLPCSEILGTTGLHDLSSKSICSPTVSSQPSSPYRPPIPLSHRQPNAAQMQKSFLQPMFRTGMPYDGRSFAGVPMGSLSHLAGLLPTSMAPPLPMSYNAEDSIKDHGSGPSVPSSPCTPSGPDMSIIKTEELRESEELHIDIPEESSASGATSPHNNTEEEPPGDDSSNQGSDGGSLWQDNSVKDEDESYGIVDLCGVEMAEFKCRYCISQFSDHLAIMAHFSSVHNHDFSEICPQCYKGFKSSKGYRNHCKMQHTDATDCPSCDICGKRFPAVSNLVSHRRTHSTVRPFHCYRCRKGFKNQYHLKRHMLGCHVNPASKQ</sequence>
<dbReference type="EnsemblMetazoa" id="G35175.4">
    <property type="protein sequence ID" value="G35175.4:cds"/>
    <property type="gene ID" value="G35175"/>
</dbReference>
<keyword evidence="6" id="KW-0539">Nucleus</keyword>
<dbReference type="RefSeq" id="XP_011451317.2">
    <property type="nucleotide sequence ID" value="XM_011453015.4"/>
</dbReference>
<dbReference type="GeneID" id="105345032"/>
<reference evidence="11" key="1">
    <citation type="submission" date="2022-08" db="UniProtKB">
        <authorList>
            <consortium name="EnsemblMetazoa"/>
        </authorList>
    </citation>
    <scope>IDENTIFICATION</scope>
    <source>
        <strain evidence="11">05x7-T-G4-1.051#20</strain>
    </source>
</reference>
<keyword evidence="4 7" id="KW-0863">Zinc-finger</keyword>
<evidence type="ECO:0000256" key="4">
    <source>
        <dbReference type="ARBA" id="ARBA00022771"/>
    </source>
</evidence>
<dbReference type="Proteomes" id="UP000005408">
    <property type="component" value="Unassembled WGS sequence"/>
</dbReference>
<protein>
    <submittedName>
        <fullName evidence="11">Uncharacterized protein</fullName>
    </submittedName>
</protein>
<evidence type="ECO:0000256" key="2">
    <source>
        <dbReference type="ARBA" id="ARBA00022723"/>
    </source>
</evidence>
<dbReference type="PANTHER" id="PTHR24394">
    <property type="entry name" value="ZINC FINGER PROTEIN"/>
    <property type="match status" value="1"/>
</dbReference>
<dbReference type="PROSITE" id="PS00028">
    <property type="entry name" value="ZINC_FINGER_C2H2_1"/>
    <property type="match status" value="4"/>
</dbReference>
<dbReference type="KEGG" id="crg:105345032"/>
<dbReference type="SMART" id="SM00355">
    <property type="entry name" value="ZnF_C2H2"/>
    <property type="match status" value="4"/>
</dbReference>
<name>A0A8W8MYK7_MAGGI</name>
<evidence type="ECO:0000256" key="7">
    <source>
        <dbReference type="PROSITE-ProRule" id="PRU00042"/>
    </source>
</evidence>
<evidence type="ECO:0000313" key="11">
    <source>
        <dbReference type="EnsemblMetazoa" id="G35175.4:cds"/>
    </source>
</evidence>
<evidence type="ECO:0000256" key="3">
    <source>
        <dbReference type="ARBA" id="ARBA00022737"/>
    </source>
</evidence>
<keyword evidence="12" id="KW-1185">Reference proteome</keyword>
<keyword evidence="2" id="KW-0479">Metal-binding</keyword>
<feature type="region of interest" description="Disordered" evidence="8">
    <location>
        <begin position="158"/>
        <end position="204"/>
    </location>
</feature>
<dbReference type="GO" id="GO:0005634">
    <property type="term" value="C:nucleus"/>
    <property type="evidence" value="ECO:0007669"/>
    <property type="project" value="UniProtKB-SubCell"/>
</dbReference>
<organism evidence="11 12">
    <name type="scientific">Magallana gigas</name>
    <name type="common">Pacific oyster</name>
    <name type="synonym">Crassostrea gigas</name>
    <dbReference type="NCBI Taxonomy" id="29159"/>
    <lineage>
        <taxon>Eukaryota</taxon>
        <taxon>Metazoa</taxon>
        <taxon>Spiralia</taxon>
        <taxon>Lophotrochozoa</taxon>
        <taxon>Mollusca</taxon>
        <taxon>Bivalvia</taxon>
        <taxon>Autobranchia</taxon>
        <taxon>Pteriomorphia</taxon>
        <taxon>Ostreida</taxon>
        <taxon>Ostreoidea</taxon>
        <taxon>Ostreidae</taxon>
        <taxon>Magallana</taxon>
    </lineage>
</organism>
<dbReference type="PROSITE" id="PS50157">
    <property type="entry name" value="ZINC_FINGER_C2H2_2"/>
    <property type="match status" value="2"/>
</dbReference>
<evidence type="ECO:0000256" key="1">
    <source>
        <dbReference type="ARBA" id="ARBA00004123"/>
    </source>
</evidence>
<dbReference type="InterPro" id="IPR036236">
    <property type="entry name" value="Znf_C2H2_sf"/>
</dbReference>
<dbReference type="SUPFAM" id="SSF54695">
    <property type="entry name" value="POZ domain"/>
    <property type="match status" value="1"/>
</dbReference>
<feature type="region of interest" description="Disordered" evidence="8">
    <location>
        <begin position="301"/>
        <end position="370"/>
    </location>
</feature>
<dbReference type="AlphaFoldDB" id="A0A8W8MYK7"/>
<dbReference type="Pfam" id="PF00651">
    <property type="entry name" value="BTB"/>
    <property type="match status" value="1"/>
</dbReference>
<dbReference type="Gene3D" id="3.30.710.10">
    <property type="entry name" value="Potassium Channel Kv1.1, Chain A"/>
    <property type="match status" value="1"/>
</dbReference>
<keyword evidence="5" id="KW-0862">Zinc</keyword>
<feature type="domain" description="C2H2-type" evidence="10">
    <location>
        <begin position="632"/>
        <end position="659"/>
    </location>
</feature>
<feature type="region of interest" description="Disordered" evidence="8">
    <location>
        <begin position="466"/>
        <end position="494"/>
    </location>
</feature>